<keyword evidence="3" id="KW-0274">FAD</keyword>
<dbReference type="SUPFAM" id="SSF51905">
    <property type="entry name" value="FAD/NAD(P)-binding domain"/>
    <property type="match status" value="1"/>
</dbReference>
<comment type="cofactor">
    <cofactor evidence="1">
        <name>FAD</name>
        <dbReference type="ChEBI" id="CHEBI:57692"/>
    </cofactor>
</comment>
<feature type="signal peptide" evidence="6">
    <location>
        <begin position="1"/>
        <end position="21"/>
    </location>
</feature>
<name>A0A6A6UBX7_9PEZI</name>
<keyword evidence="5 8" id="KW-0503">Monooxygenase</keyword>
<gene>
    <name evidence="8" type="ORF">BT63DRAFT_425906</name>
</gene>
<keyword evidence="6" id="KW-0732">Signal</keyword>
<organism evidence="8 9">
    <name type="scientific">Microthyrium microscopicum</name>
    <dbReference type="NCBI Taxonomy" id="703497"/>
    <lineage>
        <taxon>Eukaryota</taxon>
        <taxon>Fungi</taxon>
        <taxon>Dikarya</taxon>
        <taxon>Ascomycota</taxon>
        <taxon>Pezizomycotina</taxon>
        <taxon>Dothideomycetes</taxon>
        <taxon>Dothideomycetes incertae sedis</taxon>
        <taxon>Microthyriales</taxon>
        <taxon>Microthyriaceae</taxon>
        <taxon>Microthyrium</taxon>
    </lineage>
</organism>
<dbReference type="GO" id="GO:0004497">
    <property type="term" value="F:monooxygenase activity"/>
    <property type="evidence" value="ECO:0007669"/>
    <property type="project" value="UniProtKB-KW"/>
</dbReference>
<dbReference type="PANTHER" id="PTHR47178:SF2">
    <property type="entry name" value="FAD-BINDING DOMAIN-CONTAINING PROTEIN"/>
    <property type="match status" value="1"/>
</dbReference>
<keyword evidence="4" id="KW-0560">Oxidoreductase</keyword>
<evidence type="ECO:0000256" key="6">
    <source>
        <dbReference type="SAM" id="SignalP"/>
    </source>
</evidence>
<proteinExistence type="predicted"/>
<dbReference type="PANTHER" id="PTHR47178">
    <property type="entry name" value="MONOOXYGENASE, FAD-BINDING"/>
    <property type="match status" value="1"/>
</dbReference>
<dbReference type="InterPro" id="IPR002938">
    <property type="entry name" value="FAD-bd"/>
</dbReference>
<protein>
    <submittedName>
        <fullName evidence="8">Putative monooxygenase</fullName>
    </submittedName>
</protein>
<evidence type="ECO:0000256" key="4">
    <source>
        <dbReference type="ARBA" id="ARBA00023002"/>
    </source>
</evidence>
<keyword evidence="2" id="KW-0285">Flavoprotein</keyword>
<evidence type="ECO:0000256" key="3">
    <source>
        <dbReference type="ARBA" id="ARBA00022827"/>
    </source>
</evidence>
<dbReference type="Gene3D" id="3.50.50.60">
    <property type="entry name" value="FAD/NAD(P)-binding domain"/>
    <property type="match status" value="1"/>
</dbReference>
<evidence type="ECO:0000313" key="9">
    <source>
        <dbReference type="Proteomes" id="UP000799302"/>
    </source>
</evidence>
<dbReference type="OrthoDB" id="47494at2759"/>
<dbReference type="EMBL" id="MU004236">
    <property type="protein sequence ID" value="KAF2668608.1"/>
    <property type="molecule type" value="Genomic_DNA"/>
</dbReference>
<dbReference type="Pfam" id="PF01494">
    <property type="entry name" value="FAD_binding_3"/>
    <property type="match status" value="1"/>
</dbReference>
<feature type="chain" id="PRO_5025604459" evidence="6">
    <location>
        <begin position="22"/>
        <end position="404"/>
    </location>
</feature>
<keyword evidence="9" id="KW-1185">Reference proteome</keyword>
<dbReference type="PRINTS" id="PR00420">
    <property type="entry name" value="RNGMNOXGNASE"/>
</dbReference>
<dbReference type="Proteomes" id="UP000799302">
    <property type="component" value="Unassembled WGS sequence"/>
</dbReference>
<reference evidence="8" key="1">
    <citation type="journal article" date="2020" name="Stud. Mycol.">
        <title>101 Dothideomycetes genomes: a test case for predicting lifestyles and emergence of pathogens.</title>
        <authorList>
            <person name="Haridas S."/>
            <person name="Albert R."/>
            <person name="Binder M."/>
            <person name="Bloem J."/>
            <person name="Labutti K."/>
            <person name="Salamov A."/>
            <person name="Andreopoulos B."/>
            <person name="Baker S."/>
            <person name="Barry K."/>
            <person name="Bills G."/>
            <person name="Bluhm B."/>
            <person name="Cannon C."/>
            <person name="Castanera R."/>
            <person name="Culley D."/>
            <person name="Daum C."/>
            <person name="Ezra D."/>
            <person name="Gonzalez J."/>
            <person name="Henrissat B."/>
            <person name="Kuo A."/>
            <person name="Liang C."/>
            <person name="Lipzen A."/>
            <person name="Lutzoni F."/>
            <person name="Magnuson J."/>
            <person name="Mondo S."/>
            <person name="Nolan M."/>
            <person name="Ohm R."/>
            <person name="Pangilinan J."/>
            <person name="Park H.-J."/>
            <person name="Ramirez L."/>
            <person name="Alfaro M."/>
            <person name="Sun H."/>
            <person name="Tritt A."/>
            <person name="Yoshinaga Y."/>
            <person name="Zwiers L.-H."/>
            <person name="Turgeon B."/>
            <person name="Goodwin S."/>
            <person name="Spatafora J."/>
            <person name="Crous P."/>
            <person name="Grigoriev I."/>
        </authorList>
    </citation>
    <scope>NUCLEOTIDE SEQUENCE</scope>
    <source>
        <strain evidence="8">CBS 115976</strain>
    </source>
</reference>
<evidence type="ECO:0000256" key="2">
    <source>
        <dbReference type="ARBA" id="ARBA00022630"/>
    </source>
</evidence>
<sequence>MSNSKLHVLIIGAGVSGLLIAQGLQKCGISYEIFETEPSATAHKGQRNWGMTIHWSKPLLEQLLPTDLWSRLSEAQADPSFDATVAADYSIPFYNLKTGEYLKSQPVPHAIRVSRRKLRELCAQGINVQYGKTIINCKCDTVKNSVTASFSDGSSATGKILIGADGHRSVARNLLLGDNIGSPKPIPGGIQLYGLSITYNDAQKARHIRQLHPINWCGFHPDKPMSFWMAMADVPDPEKPEKWEFQLMPTFAGPYQAMSAAEQLSMLKDVAQDLAEPWKSAIEWIPEGSNVHYSNLMYWQPVPWDNNQGRTTLAGDSAHAMPPHRGQGLNHSIQDALNFVNAMKSVKDGQVTLEAGITTYDAEVVKRGADEVQTSVRSAILVHDYRKLMDAPVMKQGYIRTKLK</sequence>
<dbReference type="GO" id="GO:0071949">
    <property type="term" value="F:FAD binding"/>
    <property type="evidence" value="ECO:0007669"/>
    <property type="project" value="InterPro"/>
</dbReference>
<evidence type="ECO:0000256" key="5">
    <source>
        <dbReference type="ARBA" id="ARBA00023033"/>
    </source>
</evidence>
<accession>A0A6A6UBX7</accession>
<dbReference type="AlphaFoldDB" id="A0A6A6UBX7"/>
<evidence type="ECO:0000259" key="7">
    <source>
        <dbReference type="Pfam" id="PF01494"/>
    </source>
</evidence>
<dbReference type="InterPro" id="IPR036188">
    <property type="entry name" value="FAD/NAD-bd_sf"/>
</dbReference>
<evidence type="ECO:0000256" key="1">
    <source>
        <dbReference type="ARBA" id="ARBA00001974"/>
    </source>
</evidence>
<feature type="domain" description="FAD-binding" evidence="7">
    <location>
        <begin position="299"/>
        <end position="373"/>
    </location>
</feature>
<evidence type="ECO:0000313" key="8">
    <source>
        <dbReference type="EMBL" id="KAF2668608.1"/>
    </source>
</evidence>